<protein>
    <recommendedName>
        <fullName evidence="1">SseB protein N-terminal domain-containing protein</fullName>
    </recommendedName>
</protein>
<gene>
    <name evidence="2" type="ORF">FPE01S_01_07640</name>
</gene>
<proteinExistence type="predicted"/>
<feature type="domain" description="SseB protein N-terminal" evidence="1">
    <location>
        <begin position="21"/>
        <end position="136"/>
    </location>
</feature>
<dbReference type="Proteomes" id="UP000033121">
    <property type="component" value="Unassembled WGS sequence"/>
</dbReference>
<organism evidence="2 3">
    <name type="scientific">Flavihumibacter petaseus NBRC 106054</name>
    <dbReference type="NCBI Taxonomy" id="1220578"/>
    <lineage>
        <taxon>Bacteria</taxon>
        <taxon>Pseudomonadati</taxon>
        <taxon>Bacteroidota</taxon>
        <taxon>Chitinophagia</taxon>
        <taxon>Chitinophagales</taxon>
        <taxon>Chitinophagaceae</taxon>
        <taxon>Flavihumibacter</taxon>
    </lineage>
</organism>
<reference evidence="2 3" key="1">
    <citation type="submission" date="2015-04" db="EMBL/GenBank/DDBJ databases">
        <title>Whole genome shotgun sequence of Flavihumibacter petaseus NBRC 106054.</title>
        <authorList>
            <person name="Miyazawa S."/>
            <person name="Hosoyama A."/>
            <person name="Hashimoto M."/>
            <person name="Noguchi M."/>
            <person name="Tsuchikane K."/>
            <person name="Ohji S."/>
            <person name="Yamazoe A."/>
            <person name="Ichikawa N."/>
            <person name="Kimura A."/>
            <person name="Fujita N."/>
        </authorList>
    </citation>
    <scope>NUCLEOTIDE SEQUENCE [LARGE SCALE GENOMIC DNA]</scope>
    <source>
        <strain evidence="2 3">NBRC 106054</strain>
    </source>
</reference>
<dbReference type="InterPro" id="IPR009839">
    <property type="entry name" value="SseB_N"/>
</dbReference>
<dbReference type="EMBL" id="BBWV01000001">
    <property type="protein sequence ID" value="GAO41750.1"/>
    <property type="molecule type" value="Genomic_DNA"/>
</dbReference>
<dbReference type="RefSeq" id="WP_217998165.1">
    <property type="nucleotide sequence ID" value="NZ_BBWV01000001.1"/>
</dbReference>
<dbReference type="Pfam" id="PF07179">
    <property type="entry name" value="SseB"/>
    <property type="match status" value="1"/>
</dbReference>
<comment type="caution">
    <text evidence="2">The sequence shown here is derived from an EMBL/GenBank/DDBJ whole genome shotgun (WGS) entry which is preliminary data.</text>
</comment>
<keyword evidence="3" id="KW-1185">Reference proteome</keyword>
<dbReference type="AlphaFoldDB" id="A0A0E9MXA2"/>
<evidence type="ECO:0000313" key="2">
    <source>
        <dbReference type="EMBL" id="GAO41750.1"/>
    </source>
</evidence>
<evidence type="ECO:0000259" key="1">
    <source>
        <dbReference type="Pfam" id="PF07179"/>
    </source>
</evidence>
<evidence type="ECO:0000313" key="3">
    <source>
        <dbReference type="Proteomes" id="UP000033121"/>
    </source>
</evidence>
<sequence>MGILDIFKKKKTEPEFPVNELEKCLMQATSSVSARKDFYQKLLWNQLYVLTGGVSDAEQGNRILEADTTVQLVVFETGHIPVFTSTNRIFDNGIVKKEVNYLSLKGQDLFDLAKGATFMLNPYSDYRKELIPEEIASLMDGTIYDQIDDSEIATQKNEQFNKIFRNAGEKQKGLIYLDGYNRKALSKSEKLRLEESIDGFKECLGMIPDHWQAWF</sequence>
<name>A0A0E9MXA2_9BACT</name>
<dbReference type="STRING" id="1220578.FPE01S_01_07640"/>
<accession>A0A0E9MXA2</accession>